<dbReference type="Proteomes" id="UP001149079">
    <property type="component" value="Unassembled WGS sequence"/>
</dbReference>
<dbReference type="RefSeq" id="XP_056523079.1">
    <property type="nucleotide sequence ID" value="XM_056664022.1"/>
</dbReference>
<reference evidence="1" key="2">
    <citation type="journal article" date="2023" name="IMA Fungus">
        <title>Comparative genomic study of the Penicillium genus elucidates a diverse pangenome and 15 lateral gene transfer events.</title>
        <authorList>
            <person name="Petersen C."/>
            <person name="Sorensen T."/>
            <person name="Nielsen M.R."/>
            <person name="Sondergaard T.E."/>
            <person name="Sorensen J.L."/>
            <person name="Fitzpatrick D.A."/>
            <person name="Frisvad J.C."/>
            <person name="Nielsen K.L."/>
        </authorList>
    </citation>
    <scope>NUCLEOTIDE SEQUENCE</scope>
    <source>
        <strain evidence="1">IBT 22155</strain>
    </source>
</reference>
<accession>A0A9W9H4D0</accession>
<keyword evidence="2" id="KW-1185">Reference proteome</keyword>
<organism evidence="1 2">
    <name type="scientific">Penicillium bovifimosum</name>
    <dbReference type="NCBI Taxonomy" id="126998"/>
    <lineage>
        <taxon>Eukaryota</taxon>
        <taxon>Fungi</taxon>
        <taxon>Dikarya</taxon>
        <taxon>Ascomycota</taxon>
        <taxon>Pezizomycotina</taxon>
        <taxon>Eurotiomycetes</taxon>
        <taxon>Eurotiomycetidae</taxon>
        <taxon>Eurotiales</taxon>
        <taxon>Aspergillaceae</taxon>
        <taxon>Penicillium</taxon>
    </lineage>
</organism>
<dbReference type="OrthoDB" id="5424209at2759"/>
<reference evidence="1" key="1">
    <citation type="submission" date="2022-11" db="EMBL/GenBank/DDBJ databases">
        <authorList>
            <person name="Petersen C."/>
        </authorList>
    </citation>
    <scope>NUCLEOTIDE SEQUENCE</scope>
    <source>
        <strain evidence="1">IBT 22155</strain>
    </source>
</reference>
<gene>
    <name evidence="1" type="ORF">N7515_003278</name>
</gene>
<dbReference type="SUPFAM" id="SSF50494">
    <property type="entry name" value="Trypsin-like serine proteases"/>
    <property type="match status" value="1"/>
</dbReference>
<evidence type="ECO:0000313" key="1">
    <source>
        <dbReference type="EMBL" id="KAJ5138430.1"/>
    </source>
</evidence>
<sequence>MEDPYVPVEACAGAVLPGVSLGIHQCSAGSSTLGGLVQLQFANDSQWHTFALTCFHAVWPPANHRDVKRLNEIPDALRALQHWEFRPLDPRDPRSFSHVARRILRVDHPSLRDLNNTIDRRCAMAASMRTPQFLEYEDEINKGDDGWLPESAKAKYEAILRRIKATEDACSPFIAMRESGNHFLGYVYAGSGLNSIRSTMRSNTDSKKETGQISTDWALVAINPSRLQPQQHGDCVSGNMPFPYGNNIQFSGAFEQPITEPFGLELQKSGRSSQITFGTYSELKCVMFTQVRGDDGQIVIVPTWEHQIASNRKGDFAEKGDSGSWVFNLQGELVGMLKAGDEAYGTGTMTPMVDIFDDIQSLTGATKVRIAPEPVP</sequence>
<dbReference type="GeneID" id="81403192"/>
<proteinExistence type="predicted"/>
<comment type="caution">
    <text evidence="1">The sequence shown here is derived from an EMBL/GenBank/DDBJ whole genome shotgun (WGS) entry which is preliminary data.</text>
</comment>
<dbReference type="InterPro" id="IPR009003">
    <property type="entry name" value="Peptidase_S1_PA"/>
</dbReference>
<protein>
    <submittedName>
        <fullName evidence="1">Uncharacterized protein</fullName>
    </submittedName>
</protein>
<dbReference type="EMBL" id="JAPQKL010000003">
    <property type="protein sequence ID" value="KAJ5138430.1"/>
    <property type="molecule type" value="Genomic_DNA"/>
</dbReference>
<evidence type="ECO:0000313" key="2">
    <source>
        <dbReference type="Proteomes" id="UP001149079"/>
    </source>
</evidence>
<name>A0A9W9H4D0_9EURO</name>
<dbReference type="AlphaFoldDB" id="A0A9W9H4D0"/>
<dbReference type="Pfam" id="PF08192">
    <property type="entry name" value="Peptidase_S64"/>
    <property type="match status" value="1"/>
</dbReference>
<dbReference type="InterPro" id="IPR012985">
    <property type="entry name" value="Peptidase_S64_Ssy5"/>
</dbReference>